<dbReference type="GO" id="GO:0005615">
    <property type="term" value="C:extracellular space"/>
    <property type="evidence" value="ECO:0007669"/>
    <property type="project" value="TreeGrafter"/>
</dbReference>
<dbReference type="PANTHER" id="PTHR43806">
    <property type="entry name" value="PEPTIDASE S8"/>
    <property type="match status" value="1"/>
</dbReference>
<reference evidence="9 10" key="1">
    <citation type="submission" date="2018-08" db="EMBL/GenBank/DDBJ databases">
        <title>Pallidiluteibacterium maritimus gen. nov., sp. nov., isolated from coastal sediment.</title>
        <authorList>
            <person name="Zhou L.Y."/>
        </authorList>
    </citation>
    <scope>NUCLEOTIDE SEQUENCE [LARGE SCALE GENOMIC DNA]</scope>
    <source>
        <strain evidence="9 10">XSD2</strain>
    </source>
</reference>
<dbReference type="Proteomes" id="UP000265926">
    <property type="component" value="Unassembled WGS sequence"/>
</dbReference>
<dbReference type="GO" id="GO:0006508">
    <property type="term" value="P:proteolysis"/>
    <property type="evidence" value="ECO:0007669"/>
    <property type="project" value="UniProtKB-KW"/>
</dbReference>
<dbReference type="PROSITE" id="PS51892">
    <property type="entry name" value="SUBTILASE"/>
    <property type="match status" value="1"/>
</dbReference>
<dbReference type="Gene3D" id="3.40.50.200">
    <property type="entry name" value="Peptidase S8/S53 domain"/>
    <property type="match status" value="1"/>
</dbReference>
<evidence type="ECO:0000256" key="3">
    <source>
        <dbReference type="ARBA" id="ARBA00022801"/>
    </source>
</evidence>
<dbReference type="PRINTS" id="PR00723">
    <property type="entry name" value="SUBTILISIN"/>
</dbReference>
<keyword evidence="4 5" id="KW-0720">Serine protease</keyword>
<evidence type="ECO:0000256" key="1">
    <source>
        <dbReference type="ARBA" id="ARBA00011073"/>
    </source>
</evidence>
<dbReference type="Pfam" id="PF00082">
    <property type="entry name" value="Peptidase_S8"/>
    <property type="match status" value="1"/>
</dbReference>
<dbReference type="EMBL" id="QWGR01000010">
    <property type="protein sequence ID" value="RIJ47079.1"/>
    <property type="molecule type" value="Genomic_DNA"/>
</dbReference>
<dbReference type="InterPro" id="IPR022398">
    <property type="entry name" value="Peptidase_S8_His-AS"/>
</dbReference>
<keyword evidence="3 5" id="KW-0378">Hydrolase</keyword>
<dbReference type="InterPro" id="IPR000209">
    <property type="entry name" value="Peptidase_S8/S53_dom"/>
</dbReference>
<sequence length="306" mass="31768">MAPGQLKKLQDDPSVKYIEEDRIISLGLPDIEAKKGKPGGGGTTSPAQQTPWGISRVNGITNYTGTKKAWVVDSGVDLDHPDLNVNTSLSRSFIIGGKTTTPDDENGHGSHVAGTIAAKNNSIGVIGVAPGAQVVSCRVLDRRGSGSFSWTVAALDYIATDGVGTAGDVVNMSLGPSSRYIDSSVDAAVQAVAAKGIKLSIAAGNESDDCFYYSPAHNNGPNIYTVSAMWESDRFATEFSNFGSPVDYAAPGVYILSTYKNGGYETLHGTSMAAPHVAGILLLGNVSTDGHVTSDPDGNPDPIAVH</sequence>
<dbReference type="OrthoDB" id="1489355at2"/>
<feature type="domain" description="Peptidase S8/S53" evidence="8">
    <location>
        <begin position="71"/>
        <end position="282"/>
    </location>
</feature>
<dbReference type="PROSITE" id="PS00137">
    <property type="entry name" value="SUBTILASE_HIS"/>
    <property type="match status" value="1"/>
</dbReference>
<feature type="active site" description="Charge relay system" evidence="5">
    <location>
        <position position="73"/>
    </location>
</feature>
<proteinExistence type="inferred from homology"/>
<gene>
    <name evidence="9" type="ORF">D1614_16585</name>
</gene>
<dbReference type="InterPro" id="IPR023828">
    <property type="entry name" value="Peptidase_S8_Ser-AS"/>
</dbReference>
<organism evidence="9 10">
    <name type="scientific">Maribellus luteus</name>
    <dbReference type="NCBI Taxonomy" id="2305463"/>
    <lineage>
        <taxon>Bacteria</taxon>
        <taxon>Pseudomonadati</taxon>
        <taxon>Bacteroidota</taxon>
        <taxon>Bacteroidia</taxon>
        <taxon>Marinilabiliales</taxon>
        <taxon>Prolixibacteraceae</taxon>
        <taxon>Maribellus</taxon>
    </lineage>
</organism>
<keyword evidence="10" id="KW-1185">Reference proteome</keyword>
<name>A0A399SWH8_9BACT</name>
<dbReference type="InterPro" id="IPR050131">
    <property type="entry name" value="Peptidase_S8_subtilisin-like"/>
</dbReference>
<dbReference type="GO" id="GO:0004252">
    <property type="term" value="F:serine-type endopeptidase activity"/>
    <property type="evidence" value="ECO:0007669"/>
    <property type="project" value="UniProtKB-UniRule"/>
</dbReference>
<evidence type="ECO:0000256" key="6">
    <source>
        <dbReference type="RuleBase" id="RU003355"/>
    </source>
</evidence>
<dbReference type="AlphaFoldDB" id="A0A399SWH8"/>
<evidence type="ECO:0000256" key="4">
    <source>
        <dbReference type="ARBA" id="ARBA00022825"/>
    </source>
</evidence>
<evidence type="ECO:0000256" key="5">
    <source>
        <dbReference type="PROSITE-ProRule" id="PRU01240"/>
    </source>
</evidence>
<evidence type="ECO:0000259" key="8">
    <source>
        <dbReference type="Pfam" id="PF00082"/>
    </source>
</evidence>
<comment type="caution">
    <text evidence="9">The sequence shown here is derived from an EMBL/GenBank/DDBJ whole genome shotgun (WGS) entry which is preliminary data.</text>
</comment>
<dbReference type="InterPro" id="IPR023827">
    <property type="entry name" value="Peptidase_S8_Asp-AS"/>
</dbReference>
<protein>
    <submittedName>
        <fullName evidence="9">S8 family peptidase</fullName>
    </submittedName>
</protein>
<feature type="active site" description="Charge relay system" evidence="5">
    <location>
        <position position="108"/>
    </location>
</feature>
<comment type="similarity">
    <text evidence="1 5 6">Belongs to the peptidase S8 family.</text>
</comment>
<dbReference type="PROSITE" id="PS00136">
    <property type="entry name" value="SUBTILASE_ASP"/>
    <property type="match status" value="1"/>
</dbReference>
<evidence type="ECO:0000313" key="10">
    <source>
        <dbReference type="Proteomes" id="UP000265926"/>
    </source>
</evidence>
<feature type="active site" description="Charge relay system" evidence="5">
    <location>
        <position position="271"/>
    </location>
</feature>
<dbReference type="InterPro" id="IPR015500">
    <property type="entry name" value="Peptidase_S8_subtilisin-rel"/>
</dbReference>
<dbReference type="PROSITE" id="PS00138">
    <property type="entry name" value="SUBTILASE_SER"/>
    <property type="match status" value="1"/>
</dbReference>
<evidence type="ECO:0000313" key="9">
    <source>
        <dbReference type="EMBL" id="RIJ47079.1"/>
    </source>
</evidence>
<evidence type="ECO:0000256" key="7">
    <source>
        <dbReference type="SAM" id="MobiDB-lite"/>
    </source>
</evidence>
<evidence type="ECO:0000256" key="2">
    <source>
        <dbReference type="ARBA" id="ARBA00022670"/>
    </source>
</evidence>
<dbReference type="SUPFAM" id="SSF52743">
    <property type="entry name" value="Subtilisin-like"/>
    <property type="match status" value="1"/>
</dbReference>
<dbReference type="InterPro" id="IPR036852">
    <property type="entry name" value="Peptidase_S8/S53_dom_sf"/>
</dbReference>
<feature type="region of interest" description="Disordered" evidence="7">
    <location>
        <begin position="30"/>
        <end position="52"/>
    </location>
</feature>
<accession>A0A399SWH8</accession>
<dbReference type="PANTHER" id="PTHR43806:SF11">
    <property type="entry name" value="CEREVISIN-RELATED"/>
    <property type="match status" value="1"/>
</dbReference>
<keyword evidence="2 5" id="KW-0645">Protease</keyword>